<dbReference type="InParanoid" id="A0A1J7JS19"/>
<keyword evidence="3" id="KW-1185">Reference proteome</keyword>
<accession>A0A1J7JS19</accession>
<dbReference type="Proteomes" id="UP000182658">
    <property type="component" value="Unassembled WGS sequence"/>
</dbReference>
<gene>
    <name evidence="2" type="ORF">CONLIGDRAFT_679343</name>
</gene>
<protein>
    <submittedName>
        <fullName evidence="2">Uncharacterized protein</fullName>
    </submittedName>
</protein>
<evidence type="ECO:0000313" key="3">
    <source>
        <dbReference type="Proteomes" id="UP000182658"/>
    </source>
</evidence>
<proteinExistence type="predicted"/>
<organism evidence="2 3">
    <name type="scientific">Coniochaeta ligniaria NRRL 30616</name>
    <dbReference type="NCBI Taxonomy" id="1408157"/>
    <lineage>
        <taxon>Eukaryota</taxon>
        <taxon>Fungi</taxon>
        <taxon>Dikarya</taxon>
        <taxon>Ascomycota</taxon>
        <taxon>Pezizomycotina</taxon>
        <taxon>Sordariomycetes</taxon>
        <taxon>Sordariomycetidae</taxon>
        <taxon>Coniochaetales</taxon>
        <taxon>Coniochaetaceae</taxon>
        <taxon>Coniochaeta</taxon>
    </lineage>
</organism>
<reference evidence="2 3" key="1">
    <citation type="submission" date="2016-10" db="EMBL/GenBank/DDBJ databases">
        <title>Draft genome sequence of Coniochaeta ligniaria NRRL30616, a lignocellulolytic fungus for bioabatement of inhibitors in plant biomass hydrolysates.</title>
        <authorList>
            <consortium name="DOE Joint Genome Institute"/>
            <person name="Jimenez D.J."/>
            <person name="Hector R.E."/>
            <person name="Riley R."/>
            <person name="Sun H."/>
            <person name="Grigoriev I.V."/>
            <person name="Van Elsas J.D."/>
            <person name="Nichols N.N."/>
        </authorList>
    </citation>
    <scope>NUCLEOTIDE SEQUENCE [LARGE SCALE GENOMIC DNA]</scope>
    <source>
        <strain evidence="2 3">NRRL 30616</strain>
    </source>
</reference>
<dbReference type="AlphaFoldDB" id="A0A1J7JS19"/>
<feature type="region of interest" description="Disordered" evidence="1">
    <location>
        <begin position="71"/>
        <end position="95"/>
    </location>
</feature>
<sequence length="95" mass="11337">MQFGTPLKHFAWEWLRYTDKFVSRPLPAVPGVHIWLIDYELRRGVKQERKTEAQGHRHVDYMVVSYLMEVRQSEHSPKSREQLDHQSTRGHNQPA</sequence>
<name>A0A1J7JS19_9PEZI</name>
<feature type="compositionally biased region" description="Basic and acidic residues" evidence="1">
    <location>
        <begin position="71"/>
        <end position="87"/>
    </location>
</feature>
<dbReference type="EMBL" id="KV875096">
    <property type="protein sequence ID" value="OIW30562.1"/>
    <property type="molecule type" value="Genomic_DNA"/>
</dbReference>
<evidence type="ECO:0000256" key="1">
    <source>
        <dbReference type="SAM" id="MobiDB-lite"/>
    </source>
</evidence>
<evidence type="ECO:0000313" key="2">
    <source>
        <dbReference type="EMBL" id="OIW30562.1"/>
    </source>
</evidence>